<accession>A0A3N5Y305</accession>
<dbReference type="AlphaFoldDB" id="A0A3N5Y305"/>
<reference evidence="2 3" key="1">
    <citation type="submission" date="2018-11" db="EMBL/GenBank/DDBJ databases">
        <authorList>
            <person name="Ye M.-Q."/>
            <person name="Du Z.-J."/>
        </authorList>
    </citation>
    <scope>NUCLEOTIDE SEQUENCE [LARGE SCALE GENOMIC DNA]</scope>
    <source>
        <strain evidence="2 3">U0105</strain>
    </source>
</reference>
<keyword evidence="3" id="KW-1185">Reference proteome</keyword>
<name>A0A3N5Y305_9ALTE</name>
<protein>
    <submittedName>
        <fullName evidence="2">Uncharacterized protein</fullName>
    </submittedName>
</protein>
<dbReference type="RefSeq" id="WP_124026214.1">
    <property type="nucleotide sequence ID" value="NZ_JBHRSN010000005.1"/>
</dbReference>
<proteinExistence type="predicted"/>
<comment type="caution">
    <text evidence="2">The sequence shown here is derived from an EMBL/GenBank/DDBJ whole genome shotgun (WGS) entry which is preliminary data.</text>
</comment>
<sequence>MKHEFTLAGFLGIPPRQDDNNTFEATDSNVEQDDSSPTSTSINPTTGLPLITPNASIDVMGNAIGQPNTPEIEEITTSESSSACDNDIFGSSIDPFNDIHDTSGSDSFMDTWFDALSDDW</sequence>
<dbReference type="Proteomes" id="UP000275281">
    <property type="component" value="Unassembled WGS sequence"/>
</dbReference>
<feature type="compositionally biased region" description="Low complexity" evidence="1">
    <location>
        <begin position="35"/>
        <end position="46"/>
    </location>
</feature>
<evidence type="ECO:0000256" key="1">
    <source>
        <dbReference type="SAM" id="MobiDB-lite"/>
    </source>
</evidence>
<feature type="compositionally biased region" description="Polar residues" evidence="1">
    <location>
        <begin position="20"/>
        <end position="29"/>
    </location>
</feature>
<dbReference type="EMBL" id="RPOK01000001">
    <property type="protein sequence ID" value="RPJ68212.1"/>
    <property type="molecule type" value="Genomic_DNA"/>
</dbReference>
<organism evidence="2 3">
    <name type="scientific">Alteromonas sediminis</name>
    <dbReference type="NCBI Taxonomy" id="2259342"/>
    <lineage>
        <taxon>Bacteria</taxon>
        <taxon>Pseudomonadati</taxon>
        <taxon>Pseudomonadota</taxon>
        <taxon>Gammaproteobacteria</taxon>
        <taxon>Alteromonadales</taxon>
        <taxon>Alteromonadaceae</taxon>
        <taxon>Alteromonas/Salinimonas group</taxon>
        <taxon>Alteromonas</taxon>
    </lineage>
</organism>
<gene>
    <name evidence="2" type="ORF">DRW07_02045</name>
</gene>
<evidence type="ECO:0000313" key="3">
    <source>
        <dbReference type="Proteomes" id="UP000275281"/>
    </source>
</evidence>
<evidence type="ECO:0000313" key="2">
    <source>
        <dbReference type="EMBL" id="RPJ68212.1"/>
    </source>
</evidence>
<feature type="region of interest" description="Disordered" evidence="1">
    <location>
        <begin position="1"/>
        <end position="48"/>
    </location>
</feature>